<dbReference type="AlphaFoldDB" id="A0A238JCH1"/>
<name>A0A238JCH1_9RHOB</name>
<sequence>MAAQTCSRHAPNLLQIASRLKSAGFSSSSHPRIEGTRAKLTDSQRLEYLVSESGIVVFLRSNSAEQKSLFCSVSVPDMTVPQARQLAQIWIERYGATDKTLFKETPLKGDLLGWQAVLDRSSVKIGMLSSIGYLDGPGAAIVLQYATKPAGAAVQGPRIIIKKMR</sequence>
<accession>A0A238JCH1</accession>
<dbReference type="EMBL" id="FXXP01000001">
    <property type="protein sequence ID" value="SMX27536.1"/>
    <property type="molecule type" value="Genomic_DNA"/>
</dbReference>
<keyword evidence="2" id="KW-1185">Reference proteome</keyword>
<organism evidence="1 2">
    <name type="scientific">Pelagimonas phthalicica</name>
    <dbReference type="NCBI Taxonomy" id="1037362"/>
    <lineage>
        <taxon>Bacteria</taxon>
        <taxon>Pseudomonadati</taxon>
        <taxon>Pseudomonadota</taxon>
        <taxon>Alphaproteobacteria</taxon>
        <taxon>Rhodobacterales</taxon>
        <taxon>Roseobacteraceae</taxon>
        <taxon>Pelagimonas</taxon>
    </lineage>
</organism>
<protein>
    <submittedName>
        <fullName evidence="1">Uncharacterized protein</fullName>
    </submittedName>
</protein>
<gene>
    <name evidence="1" type="ORF">TRP8649_01641</name>
</gene>
<dbReference type="Proteomes" id="UP000225972">
    <property type="component" value="Unassembled WGS sequence"/>
</dbReference>
<proteinExistence type="predicted"/>
<evidence type="ECO:0000313" key="1">
    <source>
        <dbReference type="EMBL" id="SMX27536.1"/>
    </source>
</evidence>
<evidence type="ECO:0000313" key="2">
    <source>
        <dbReference type="Proteomes" id="UP000225972"/>
    </source>
</evidence>
<reference evidence="2" key="1">
    <citation type="submission" date="2017-05" db="EMBL/GenBank/DDBJ databases">
        <authorList>
            <person name="Rodrigo-Torres L."/>
            <person name="Arahal R. D."/>
            <person name="Lucena T."/>
        </authorList>
    </citation>
    <scope>NUCLEOTIDE SEQUENCE [LARGE SCALE GENOMIC DNA]</scope>
    <source>
        <strain evidence="2">CECT 8649</strain>
    </source>
</reference>